<keyword evidence="5" id="KW-0399">Innate immunity</keyword>
<dbReference type="Pfam" id="PF00397">
    <property type="entry name" value="WW"/>
    <property type="match status" value="1"/>
</dbReference>
<sequence>MPLPPALLARLQKRGIVQIESDILEPDKKSENEKNQNKLNSEPEEEVIAEDYDDPHKISQSIIETDPTEGEEEHFAVGCPNKYNIYHECTTFCHEHWGLGKRQASPTTERKRLRMLKKYPLPEGWEEVYDPGVGRHYYWNISTDEVSWLSPSHPKAKISLPAAKLRAIMKEAEEEDMDDQGDEDMSGSDSESDEGEEKEDMEEDDRRGHQERDRHTGRDRGGRGRRRPEDKELDPMDPAAYSDTPRGTWSTGLERKGEAKTGADTTASGPLYQMRPYPAPGAILRMNADMKPKVKK</sequence>
<dbReference type="PANTHER" id="PTHR21737">
    <property type="entry name" value="POLYGLUTAMINE BINDING PROTEIN 1/MARVEL MEMBRANE-ASSOCIATING DOMAIN CONTAINING 3"/>
    <property type="match status" value="1"/>
</dbReference>
<keyword evidence="8" id="KW-0391">Immunity</keyword>
<dbReference type="Gene3D" id="2.20.70.10">
    <property type="match status" value="1"/>
</dbReference>
<feature type="compositionally biased region" description="Basic and acidic residues" evidence="15">
    <location>
        <begin position="25"/>
        <end position="36"/>
    </location>
</feature>
<keyword evidence="10" id="KW-0804">Transcription</keyword>
<evidence type="ECO:0000313" key="17">
    <source>
        <dbReference type="Proteomes" id="UP000694941"/>
    </source>
</evidence>
<dbReference type="RefSeq" id="XP_013788461.1">
    <property type="nucleotide sequence ID" value="XM_013933007.2"/>
</dbReference>
<protein>
    <recommendedName>
        <fullName evidence="3">Polyglutamine-binding protein 1</fullName>
    </recommendedName>
    <alternativeName>
        <fullName evidence="13">Polyglutamine tract-binding protein 1</fullName>
    </alternativeName>
</protein>
<evidence type="ECO:0000256" key="7">
    <source>
        <dbReference type="ARBA" id="ARBA00022737"/>
    </source>
</evidence>
<evidence type="ECO:0000256" key="8">
    <source>
        <dbReference type="ARBA" id="ARBA00022859"/>
    </source>
</evidence>
<evidence type="ECO:0000256" key="13">
    <source>
        <dbReference type="ARBA" id="ARBA00042167"/>
    </source>
</evidence>
<evidence type="ECO:0000256" key="3">
    <source>
        <dbReference type="ARBA" id="ARBA00021117"/>
    </source>
</evidence>
<dbReference type="SUPFAM" id="SSF51045">
    <property type="entry name" value="WW domain"/>
    <property type="match status" value="1"/>
</dbReference>
<evidence type="ECO:0000256" key="14">
    <source>
        <dbReference type="ARBA" id="ARBA00046362"/>
    </source>
</evidence>
<feature type="compositionally biased region" description="Acidic residues" evidence="15">
    <location>
        <begin position="42"/>
        <end position="53"/>
    </location>
</feature>
<dbReference type="Proteomes" id="UP000694941">
    <property type="component" value="Unplaced"/>
</dbReference>
<feature type="domain" description="WW" evidence="16">
    <location>
        <begin position="119"/>
        <end position="153"/>
    </location>
</feature>
<feature type="region of interest" description="Disordered" evidence="15">
    <location>
        <begin position="173"/>
        <end position="278"/>
    </location>
</feature>
<feature type="region of interest" description="Disordered" evidence="15">
    <location>
        <begin position="22"/>
        <end position="56"/>
    </location>
</feature>
<dbReference type="Gene3D" id="3.40.30.10">
    <property type="entry name" value="Glutaredoxin"/>
    <property type="match status" value="1"/>
</dbReference>
<evidence type="ECO:0000256" key="4">
    <source>
        <dbReference type="ARBA" id="ARBA00022553"/>
    </source>
</evidence>
<name>A0ABM1BTP5_LIMPO</name>
<dbReference type="PROSITE" id="PS50020">
    <property type="entry name" value="WW_DOMAIN_2"/>
    <property type="match status" value="1"/>
</dbReference>
<accession>A0ABM1BTP5</accession>
<keyword evidence="4" id="KW-0597">Phosphoprotein</keyword>
<dbReference type="PANTHER" id="PTHR21737:SF3">
    <property type="entry name" value="POLYGLUTAMINE-BINDING PROTEIN 1"/>
    <property type="match status" value="1"/>
</dbReference>
<dbReference type="GeneID" id="106472369"/>
<comment type="subcellular location">
    <subcellularLocation>
        <location evidence="2">Cytoplasmic granule</location>
    </subcellularLocation>
    <subcellularLocation>
        <location evidence="1">Nucleus speckle</location>
    </subcellularLocation>
</comment>
<evidence type="ECO:0000256" key="10">
    <source>
        <dbReference type="ARBA" id="ARBA00023163"/>
    </source>
</evidence>
<dbReference type="CDD" id="cd00201">
    <property type="entry name" value="WW"/>
    <property type="match status" value="1"/>
</dbReference>
<evidence type="ECO:0000256" key="11">
    <source>
        <dbReference type="ARBA" id="ARBA00023187"/>
    </source>
</evidence>
<keyword evidence="17" id="KW-1185">Reference proteome</keyword>
<proteinExistence type="predicted"/>
<evidence type="ECO:0000313" key="18">
    <source>
        <dbReference type="RefSeq" id="XP_013788461.1"/>
    </source>
</evidence>
<evidence type="ECO:0000256" key="2">
    <source>
        <dbReference type="ARBA" id="ARBA00004463"/>
    </source>
</evidence>
<evidence type="ECO:0000256" key="9">
    <source>
        <dbReference type="ARBA" id="ARBA00023015"/>
    </source>
</evidence>
<organism evidence="17 18">
    <name type="scientific">Limulus polyphemus</name>
    <name type="common">Atlantic horseshoe crab</name>
    <dbReference type="NCBI Taxonomy" id="6850"/>
    <lineage>
        <taxon>Eukaryota</taxon>
        <taxon>Metazoa</taxon>
        <taxon>Ecdysozoa</taxon>
        <taxon>Arthropoda</taxon>
        <taxon>Chelicerata</taxon>
        <taxon>Merostomata</taxon>
        <taxon>Xiphosura</taxon>
        <taxon>Limulidae</taxon>
        <taxon>Limulus</taxon>
    </lineage>
</organism>
<feature type="compositionally biased region" description="Basic and acidic residues" evidence="15">
    <location>
        <begin position="204"/>
        <end position="234"/>
    </location>
</feature>
<evidence type="ECO:0000259" key="16">
    <source>
        <dbReference type="PROSITE" id="PS50020"/>
    </source>
</evidence>
<comment type="subunit">
    <text evidence="14">Interacts with POU3F2/Brn-2, ATXN1, TXNL4A, HTT and AR. Interaction with ATXN1 correlates positively with the length of the polyglutamine tract. Interacts with RNA polymerase II large subunit in a phosphorylation-dependent manner. Forms a ternary complex with ATXN1 mutant and phosphorylated RNA polymerase II. Interacts (via C-terminus) with TXNL4A and CD2BP2. Interacts (via WW domain) with ATN1 and SF3B1, and may interact with additional splice factors. Interacts (via WW domain) with WBP11; Leading to reduce interaction between PQBP1 and TXNL4A. Interacts with CAPRIN1. Interacts with DDX1. Interacts with SFPQ. Interacts with KHSRP.</text>
</comment>
<evidence type="ECO:0000256" key="15">
    <source>
        <dbReference type="SAM" id="MobiDB-lite"/>
    </source>
</evidence>
<feature type="compositionally biased region" description="Acidic residues" evidence="15">
    <location>
        <begin position="173"/>
        <end position="203"/>
    </location>
</feature>
<reference evidence="18" key="1">
    <citation type="submission" date="2025-08" db="UniProtKB">
        <authorList>
            <consortium name="RefSeq"/>
        </authorList>
    </citation>
    <scope>IDENTIFICATION</scope>
    <source>
        <tissue evidence="18">Muscle</tissue>
    </source>
</reference>
<keyword evidence="6" id="KW-0507">mRNA processing</keyword>
<dbReference type="InterPro" id="IPR036020">
    <property type="entry name" value="WW_dom_sf"/>
</dbReference>
<keyword evidence="9" id="KW-0805">Transcription regulation</keyword>
<gene>
    <name evidence="18" type="primary">LOC106472369</name>
</gene>
<evidence type="ECO:0000256" key="5">
    <source>
        <dbReference type="ARBA" id="ARBA00022588"/>
    </source>
</evidence>
<keyword evidence="12" id="KW-0539">Nucleus</keyword>
<keyword evidence="7" id="KW-0677">Repeat</keyword>
<evidence type="ECO:0000256" key="6">
    <source>
        <dbReference type="ARBA" id="ARBA00022664"/>
    </source>
</evidence>
<dbReference type="InterPro" id="IPR001202">
    <property type="entry name" value="WW_dom"/>
</dbReference>
<evidence type="ECO:0000256" key="12">
    <source>
        <dbReference type="ARBA" id="ARBA00023242"/>
    </source>
</evidence>
<dbReference type="SMART" id="SM00456">
    <property type="entry name" value="WW"/>
    <property type="match status" value="1"/>
</dbReference>
<keyword evidence="11" id="KW-0508">mRNA splicing</keyword>
<evidence type="ECO:0000256" key="1">
    <source>
        <dbReference type="ARBA" id="ARBA00004324"/>
    </source>
</evidence>